<proteinExistence type="predicted"/>
<dbReference type="SMART" id="SM00248">
    <property type="entry name" value="ANK"/>
    <property type="match status" value="6"/>
</dbReference>
<protein>
    <submittedName>
        <fullName evidence="3 4">Uncharacterized protein</fullName>
    </submittedName>
</protein>
<dbReference type="InterPro" id="IPR051165">
    <property type="entry name" value="Multifunctional_ANK_Repeat"/>
</dbReference>
<gene>
    <name evidence="4" type="primary">20352502</name>
    <name evidence="3" type="ORF">GGTG_12044</name>
</gene>
<keyword evidence="2" id="KW-0040">ANK repeat</keyword>
<dbReference type="Gene3D" id="1.25.40.20">
    <property type="entry name" value="Ankyrin repeat-containing domain"/>
    <property type="match status" value="1"/>
</dbReference>
<evidence type="ECO:0000313" key="5">
    <source>
        <dbReference type="Proteomes" id="UP000006039"/>
    </source>
</evidence>
<dbReference type="VEuPathDB" id="FungiDB:GGTG_12044"/>
<dbReference type="Pfam" id="PF00023">
    <property type="entry name" value="Ank"/>
    <property type="match status" value="1"/>
</dbReference>
<evidence type="ECO:0000256" key="1">
    <source>
        <dbReference type="ARBA" id="ARBA00022737"/>
    </source>
</evidence>
<dbReference type="GeneID" id="20352502"/>
<reference evidence="4" key="4">
    <citation type="journal article" date="2015" name="G3 (Bethesda)">
        <title>Genome sequences of three phytopathogenic species of the Magnaporthaceae family of fungi.</title>
        <authorList>
            <person name="Okagaki L.H."/>
            <person name="Nunes C.C."/>
            <person name="Sailsbery J."/>
            <person name="Clay B."/>
            <person name="Brown D."/>
            <person name="John T."/>
            <person name="Oh Y."/>
            <person name="Young N."/>
            <person name="Fitzgerald M."/>
            <person name="Haas B.J."/>
            <person name="Zeng Q."/>
            <person name="Young S."/>
            <person name="Adiconis X."/>
            <person name="Fan L."/>
            <person name="Levin J.Z."/>
            <person name="Mitchell T.K."/>
            <person name="Okubara P.A."/>
            <person name="Farman M.L."/>
            <person name="Kohn L.M."/>
            <person name="Birren B."/>
            <person name="Ma L.-J."/>
            <person name="Dean R.A."/>
        </authorList>
    </citation>
    <scope>NUCLEOTIDE SEQUENCE</scope>
    <source>
        <strain evidence="4">R3-111a-1</strain>
    </source>
</reference>
<dbReference type="InterPro" id="IPR036770">
    <property type="entry name" value="Ankyrin_rpt-contain_sf"/>
</dbReference>
<evidence type="ECO:0000313" key="4">
    <source>
        <dbReference type="EnsemblFungi" id="EJT71023"/>
    </source>
</evidence>
<dbReference type="Proteomes" id="UP000006039">
    <property type="component" value="Unassembled WGS sequence"/>
</dbReference>
<dbReference type="AlphaFoldDB" id="J3PEW5"/>
<dbReference type="EnsemblFungi" id="EJT71023">
    <property type="protein sequence ID" value="EJT71023"/>
    <property type="gene ID" value="GGTG_12044"/>
</dbReference>
<reference evidence="3" key="3">
    <citation type="submission" date="2010-09" db="EMBL/GenBank/DDBJ databases">
        <title>Annotation of Gaeumannomyces graminis var. tritici R3-111a-1.</title>
        <authorList>
            <consortium name="The Broad Institute Genome Sequencing Platform"/>
            <person name="Ma L.-J."/>
            <person name="Dead R."/>
            <person name="Young S.K."/>
            <person name="Zeng Q."/>
            <person name="Gargeya S."/>
            <person name="Fitzgerald M."/>
            <person name="Haas B."/>
            <person name="Abouelleil A."/>
            <person name="Alvarado L."/>
            <person name="Arachchi H.M."/>
            <person name="Berlin A."/>
            <person name="Brown A."/>
            <person name="Chapman S.B."/>
            <person name="Chen Z."/>
            <person name="Dunbar C."/>
            <person name="Freedman E."/>
            <person name="Gearin G."/>
            <person name="Gellesch M."/>
            <person name="Goldberg J."/>
            <person name="Griggs A."/>
            <person name="Gujja S."/>
            <person name="Heiman D."/>
            <person name="Howarth C."/>
            <person name="Larson L."/>
            <person name="Lui A."/>
            <person name="MacDonald P.J.P."/>
            <person name="Mehta T."/>
            <person name="Montmayeur A."/>
            <person name="Murphy C."/>
            <person name="Neiman D."/>
            <person name="Pearson M."/>
            <person name="Priest M."/>
            <person name="Roberts A."/>
            <person name="Saif S."/>
            <person name="Shea T."/>
            <person name="Shenoy N."/>
            <person name="Sisk P."/>
            <person name="Stolte C."/>
            <person name="Sykes S."/>
            <person name="Yandava C."/>
            <person name="Wortman J."/>
            <person name="Nusbaum C."/>
            <person name="Birren B."/>
        </authorList>
    </citation>
    <scope>NUCLEOTIDE SEQUENCE</scope>
    <source>
        <strain evidence="3">R3-111a-1</strain>
    </source>
</reference>
<sequence length="665" mass="71512">MDYDMDYNMDYDMDQQSTILEEVLRNILARYGTEDVKNAPTSELLTRVMGSPGTRDPAMRWACRAGCMPVIEAAVRHGSSASALAVGSVGSVGKKPVARVGGPAEDPADTEQQPPMVVKALTLQLAAKGGQVEAFERLIALGARVDEPGTSVASVRTLVKLVTRGPDATALLRLMLTGAGAEAQLASQLDQERRDEALLELMRGYVSRGPLAQEYLGFARALLNAGASPNCCRLGLAGTSVSTLSLAVRSRSSDAVQLLVDFGAHVNGCADPKLARRPHLPLHVPLCAAVHAMATTATALDEAERNSLTQTVQLLLHSGADINICAPFRGSALHTDRLTTPLLVFLNAVDSWETSCGGSEALKGLRFLLDSGASPVAPPAETTPGLRDRLSPSRWNWCAPDADVARALLDDWGVRALAIPSFASALQLLVGHRSRCGQFRGTAEALASYDYTPAPAAQEKQKDDDGVLAGWRATLGSAIHPLSASERSDFLYFYAVRKGTCPEHWARLRTHLSQDHSHGDGLARATLAVLLEAGADVNHRAWQQAGEGSGDQQLQQDDGPTALHSICLWLAGRHPSEEDYGRNPMCRGFRHTPGRLEFLRFLVEECGADTGLLHEGRNPVEILEQLTRPDMDGQEAGTLPWQRDGGVVRQARGRFVEFLRGAADR</sequence>
<reference evidence="3" key="2">
    <citation type="submission" date="2010-07" db="EMBL/GenBank/DDBJ databases">
        <authorList>
            <consortium name="The Broad Institute Genome Sequencing Platform"/>
            <consortium name="Broad Institute Genome Sequencing Center for Infectious Disease"/>
            <person name="Ma L.-J."/>
            <person name="Dead R."/>
            <person name="Young S."/>
            <person name="Zeng Q."/>
            <person name="Koehrsen M."/>
            <person name="Alvarado L."/>
            <person name="Berlin A."/>
            <person name="Chapman S.B."/>
            <person name="Chen Z."/>
            <person name="Freedman E."/>
            <person name="Gellesch M."/>
            <person name="Goldberg J."/>
            <person name="Griggs A."/>
            <person name="Gujja S."/>
            <person name="Heilman E.R."/>
            <person name="Heiman D."/>
            <person name="Hepburn T."/>
            <person name="Howarth C."/>
            <person name="Jen D."/>
            <person name="Larson L."/>
            <person name="Mehta T."/>
            <person name="Neiman D."/>
            <person name="Pearson M."/>
            <person name="Roberts A."/>
            <person name="Saif S."/>
            <person name="Shea T."/>
            <person name="Shenoy N."/>
            <person name="Sisk P."/>
            <person name="Stolte C."/>
            <person name="Sykes S."/>
            <person name="Walk T."/>
            <person name="White J."/>
            <person name="Yandava C."/>
            <person name="Haas B."/>
            <person name="Nusbaum C."/>
            <person name="Birren B."/>
        </authorList>
    </citation>
    <scope>NUCLEOTIDE SEQUENCE</scope>
    <source>
        <strain evidence="3">R3-111a-1</strain>
    </source>
</reference>
<dbReference type="HOGENOM" id="CLU_476552_0_0_1"/>
<reference evidence="4" key="5">
    <citation type="submission" date="2018-04" db="UniProtKB">
        <authorList>
            <consortium name="EnsemblFungi"/>
        </authorList>
    </citation>
    <scope>IDENTIFICATION</scope>
    <source>
        <strain evidence="4">R3-111a-1</strain>
    </source>
</reference>
<dbReference type="PANTHER" id="PTHR24123">
    <property type="entry name" value="ANKYRIN REPEAT-CONTAINING"/>
    <property type="match status" value="1"/>
</dbReference>
<evidence type="ECO:0000313" key="3">
    <source>
        <dbReference type="EMBL" id="EJT71023.1"/>
    </source>
</evidence>
<name>J3PEW5_GAET3</name>
<dbReference type="SUPFAM" id="SSF48403">
    <property type="entry name" value="Ankyrin repeat"/>
    <property type="match status" value="1"/>
</dbReference>
<dbReference type="OrthoDB" id="5239102at2759"/>
<dbReference type="eggNOG" id="ENOG502RKS0">
    <property type="taxonomic scope" value="Eukaryota"/>
</dbReference>
<dbReference type="InterPro" id="IPR002110">
    <property type="entry name" value="Ankyrin_rpt"/>
</dbReference>
<keyword evidence="1" id="KW-0677">Repeat</keyword>
<evidence type="ECO:0000256" key="2">
    <source>
        <dbReference type="ARBA" id="ARBA00023043"/>
    </source>
</evidence>
<dbReference type="RefSeq" id="XP_009228201.1">
    <property type="nucleotide sequence ID" value="XM_009229937.1"/>
</dbReference>
<reference evidence="5" key="1">
    <citation type="submission" date="2010-07" db="EMBL/GenBank/DDBJ databases">
        <title>The genome sequence of Gaeumannomyces graminis var. tritici strain R3-111a-1.</title>
        <authorList>
            <consortium name="The Broad Institute Genome Sequencing Platform"/>
            <person name="Ma L.-J."/>
            <person name="Dead R."/>
            <person name="Young S."/>
            <person name="Zeng Q."/>
            <person name="Koehrsen M."/>
            <person name="Alvarado L."/>
            <person name="Berlin A."/>
            <person name="Chapman S.B."/>
            <person name="Chen Z."/>
            <person name="Freedman E."/>
            <person name="Gellesch M."/>
            <person name="Goldberg J."/>
            <person name="Griggs A."/>
            <person name="Gujja S."/>
            <person name="Heilman E.R."/>
            <person name="Heiman D."/>
            <person name="Hepburn T."/>
            <person name="Howarth C."/>
            <person name="Jen D."/>
            <person name="Larson L."/>
            <person name="Mehta T."/>
            <person name="Neiman D."/>
            <person name="Pearson M."/>
            <person name="Roberts A."/>
            <person name="Saif S."/>
            <person name="Shea T."/>
            <person name="Shenoy N."/>
            <person name="Sisk P."/>
            <person name="Stolte C."/>
            <person name="Sykes S."/>
            <person name="Walk T."/>
            <person name="White J."/>
            <person name="Yandava C."/>
            <person name="Haas B."/>
            <person name="Nusbaum C."/>
            <person name="Birren B."/>
        </authorList>
    </citation>
    <scope>NUCLEOTIDE SEQUENCE [LARGE SCALE GENOMIC DNA]</scope>
    <source>
        <strain evidence="5">R3-111a-1</strain>
    </source>
</reference>
<dbReference type="EMBL" id="GL385401">
    <property type="protein sequence ID" value="EJT71023.1"/>
    <property type="molecule type" value="Genomic_DNA"/>
</dbReference>
<accession>J3PEW5</accession>
<organism evidence="3">
    <name type="scientific">Gaeumannomyces tritici (strain R3-111a-1)</name>
    <name type="common">Wheat and barley take-all root rot fungus</name>
    <name type="synonym">Gaeumannomyces graminis var. tritici</name>
    <dbReference type="NCBI Taxonomy" id="644352"/>
    <lineage>
        <taxon>Eukaryota</taxon>
        <taxon>Fungi</taxon>
        <taxon>Dikarya</taxon>
        <taxon>Ascomycota</taxon>
        <taxon>Pezizomycotina</taxon>
        <taxon>Sordariomycetes</taxon>
        <taxon>Sordariomycetidae</taxon>
        <taxon>Magnaporthales</taxon>
        <taxon>Magnaporthaceae</taxon>
        <taxon>Gaeumannomyces</taxon>
    </lineage>
</organism>
<keyword evidence="5" id="KW-1185">Reference proteome</keyword>
<dbReference type="PANTHER" id="PTHR24123:SF33">
    <property type="entry name" value="PROTEIN HOS4"/>
    <property type="match status" value="1"/>
</dbReference>
<dbReference type="STRING" id="644352.J3PEW5"/>